<proteinExistence type="predicted"/>
<dbReference type="PIRSF" id="PIRSF031982">
    <property type="entry name" value="UCP031982_abhydr"/>
    <property type="match status" value="1"/>
</dbReference>
<dbReference type="Gene3D" id="3.40.50.1820">
    <property type="entry name" value="alpha/beta hydrolase"/>
    <property type="match status" value="1"/>
</dbReference>
<dbReference type="GO" id="GO:0003847">
    <property type="term" value="F:1-alkyl-2-acetylglycerophosphocholine esterase activity"/>
    <property type="evidence" value="ECO:0007669"/>
    <property type="project" value="TreeGrafter"/>
</dbReference>
<dbReference type="KEGG" id="njp:NEJAP_2933"/>
<dbReference type="Pfam" id="PF07224">
    <property type="entry name" value="Chlorophyllase"/>
    <property type="match status" value="1"/>
</dbReference>
<dbReference type="SUPFAM" id="SSF53474">
    <property type="entry name" value="alpha/beta-Hydrolases"/>
    <property type="match status" value="1"/>
</dbReference>
<evidence type="ECO:0000313" key="5">
    <source>
        <dbReference type="EMBL" id="BBB30873.1"/>
    </source>
</evidence>
<evidence type="ECO:0000256" key="4">
    <source>
        <dbReference type="SAM" id="SignalP"/>
    </source>
</evidence>
<dbReference type="PANTHER" id="PTHR10272">
    <property type="entry name" value="PLATELET-ACTIVATING FACTOR ACETYLHYDROLASE"/>
    <property type="match status" value="1"/>
</dbReference>
<dbReference type="RefSeq" id="WP_201348028.1">
    <property type="nucleotide sequence ID" value="NZ_AP014546.1"/>
</dbReference>
<sequence>MFRLVYVFIAFILLSALPVLASDEFSVGFRKIEVTSNETNTRFPVAVVYPTHIPAEPVNFGPFRMELSIGSIIAEGTFPLVIISHGSSGSNLGHRSIAFALVKQGFIVAMPLHPEDNYKNNSAQGSVNNWKNRPQHIRSAIDSLLLNPALAPSIDVDKVAVIGHSAGGYTALAVAGGVADTRHIIELCESSPQVSAPFCGLVKGQQLMSVKIENQRDKRVKALVLMAPVGILFKSKEALAAVSIPTLLLRAEKDSELIEPYQSDVIAQNFKNKEKLSYQTIENAGHFSFITPFPDAIKSEIGIVAQDPEGVDRKAFHEALGKQIASYLDSVLH</sequence>
<dbReference type="EMBL" id="AP014546">
    <property type="protein sequence ID" value="BBB30873.1"/>
    <property type="molecule type" value="Genomic_DNA"/>
</dbReference>
<evidence type="ECO:0008006" key="7">
    <source>
        <dbReference type="Google" id="ProtNLM"/>
    </source>
</evidence>
<dbReference type="Proteomes" id="UP000595332">
    <property type="component" value="Chromosome"/>
</dbReference>
<dbReference type="AlphaFoldDB" id="A0A7R6PBU2"/>
<name>A0A7R6PBU2_9GAMM</name>
<evidence type="ECO:0000313" key="6">
    <source>
        <dbReference type="Proteomes" id="UP000595332"/>
    </source>
</evidence>
<organism evidence="5 6">
    <name type="scientific">Neptunomonas japonica JAMM 1380</name>
    <dbReference type="NCBI Taxonomy" id="1441457"/>
    <lineage>
        <taxon>Bacteria</taxon>
        <taxon>Pseudomonadati</taxon>
        <taxon>Pseudomonadota</taxon>
        <taxon>Gammaproteobacteria</taxon>
        <taxon>Oceanospirillales</taxon>
        <taxon>Oceanospirillaceae</taxon>
        <taxon>Neptunomonas</taxon>
    </lineage>
</organism>
<keyword evidence="4" id="KW-0732">Signal</keyword>
<reference evidence="5 6" key="1">
    <citation type="journal article" date="2008" name="Int. J. Syst. Evol. Microbiol.">
        <title>Neptunomonas japonica sp. nov., an Osedax japonicus symbiont-like bacterium isolated from sediment adjacent to sperm whale carcasses off Kagoshima, Japan.</title>
        <authorList>
            <person name="Miyazaki M."/>
            <person name="Nogi Y."/>
            <person name="Fujiwara Y."/>
            <person name="Kawato M."/>
            <person name="Kubokawa K."/>
            <person name="Horikoshi K."/>
        </authorList>
    </citation>
    <scope>NUCLEOTIDE SEQUENCE [LARGE SCALE GENOMIC DNA]</scope>
    <source>
        <strain evidence="5 6">JAMM 1380</strain>
    </source>
</reference>
<evidence type="ECO:0000256" key="1">
    <source>
        <dbReference type="ARBA" id="ARBA00022801"/>
    </source>
</evidence>
<dbReference type="InterPro" id="IPR029058">
    <property type="entry name" value="AB_hydrolase_fold"/>
</dbReference>
<evidence type="ECO:0000256" key="2">
    <source>
        <dbReference type="ARBA" id="ARBA00022963"/>
    </source>
</evidence>
<evidence type="ECO:0000256" key="3">
    <source>
        <dbReference type="ARBA" id="ARBA00023098"/>
    </source>
</evidence>
<feature type="signal peptide" evidence="4">
    <location>
        <begin position="1"/>
        <end position="21"/>
    </location>
</feature>
<dbReference type="GO" id="GO:0016042">
    <property type="term" value="P:lipid catabolic process"/>
    <property type="evidence" value="ECO:0007669"/>
    <property type="project" value="UniProtKB-KW"/>
</dbReference>
<dbReference type="PANTHER" id="PTHR10272:SF0">
    <property type="entry name" value="PLATELET-ACTIVATING FACTOR ACETYLHYDROLASE"/>
    <property type="match status" value="1"/>
</dbReference>
<protein>
    <recommendedName>
        <fullName evidence="7">Lipoprotein signal peptide</fullName>
    </recommendedName>
</protein>
<accession>A0A7R6PBU2</accession>
<dbReference type="InterPro" id="IPR017395">
    <property type="entry name" value="Chlorophyllase-like"/>
</dbReference>
<keyword evidence="3" id="KW-0443">Lipid metabolism</keyword>
<feature type="chain" id="PRO_5032931999" description="Lipoprotein signal peptide" evidence="4">
    <location>
        <begin position="22"/>
        <end position="333"/>
    </location>
</feature>
<dbReference type="InterPro" id="IPR016986">
    <property type="entry name" value="UCP031982_abhydr"/>
</dbReference>
<keyword evidence="6" id="KW-1185">Reference proteome</keyword>
<keyword evidence="2" id="KW-0442">Lipid degradation</keyword>
<gene>
    <name evidence="5" type="ORF">NEJAP_2933</name>
</gene>
<keyword evidence="1" id="KW-0378">Hydrolase</keyword>